<evidence type="ECO:0000313" key="2">
    <source>
        <dbReference type="Proteomes" id="UP000532311"/>
    </source>
</evidence>
<evidence type="ECO:0000313" key="1">
    <source>
        <dbReference type="EMBL" id="KAF5702977.1"/>
    </source>
</evidence>
<dbReference type="Proteomes" id="UP000532311">
    <property type="component" value="Unassembled WGS sequence"/>
</dbReference>
<gene>
    <name evidence="1" type="ORF">FGLOB1_9315</name>
</gene>
<protein>
    <submittedName>
        <fullName evidence="1">Uncharacterized protein</fullName>
    </submittedName>
</protein>
<dbReference type="AlphaFoldDB" id="A0A8H5Y138"/>
<organism evidence="1 2">
    <name type="scientific">Fusarium globosum</name>
    <dbReference type="NCBI Taxonomy" id="78864"/>
    <lineage>
        <taxon>Eukaryota</taxon>
        <taxon>Fungi</taxon>
        <taxon>Dikarya</taxon>
        <taxon>Ascomycota</taxon>
        <taxon>Pezizomycotina</taxon>
        <taxon>Sordariomycetes</taxon>
        <taxon>Hypocreomycetidae</taxon>
        <taxon>Hypocreales</taxon>
        <taxon>Nectriaceae</taxon>
        <taxon>Fusarium</taxon>
        <taxon>Fusarium fujikuroi species complex</taxon>
    </lineage>
</organism>
<keyword evidence="2" id="KW-1185">Reference proteome</keyword>
<accession>A0A8H5Y138</accession>
<proteinExistence type="predicted"/>
<sequence length="192" mass="22135">MGNPSQLINMSPQFAKPSDDYVEELSPDEIQFELDTQDSYRANALNEVTSEATSFFSADHHQVSPKEHIGAKTEAKAIREGNGAYHNDPDLQQEIEYDVIVEYWHKRWIPIMERILDDARRLFYFDHDEEGLRDIGVVLENVTGTILPTDDDGGDVGEYELKWEGSDNESREERESRIVSNWMIRQLNSIVD</sequence>
<reference evidence="1 2" key="1">
    <citation type="submission" date="2020-05" db="EMBL/GenBank/DDBJ databases">
        <title>Identification and distribution of gene clusters putatively required for synthesis of sphingolipid metabolism inhibitors in phylogenetically diverse species of the filamentous fungus Fusarium.</title>
        <authorList>
            <person name="Kim H.-S."/>
            <person name="Busman M."/>
            <person name="Brown D.W."/>
            <person name="Divon H."/>
            <person name="Uhlig S."/>
            <person name="Proctor R.H."/>
        </authorList>
    </citation>
    <scope>NUCLEOTIDE SEQUENCE [LARGE SCALE GENOMIC DNA]</scope>
    <source>
        <strain evidence="1 2">NRRL 26131</strain>
    </source>
</reference>
<comment type="caution">
    <text evidence="1">The sequence shown here is derived from an EMBL/GenBank/DDBJ whole genome shotgun (WGS) entry which is preliminary data.</text>
</comment>
<name>A0A8H5Y138_9HYPO</name>
<dbReference type="EMBL" id="JAAQPF010000427">
    <property type="protein sequence ID" value="KAF5702977.1"/>
    <property type="molecule type" value="Genomic_DNA"/>
</dbReference>